<feature type="signal peptide" evidence="3">
    <location>
        <begin position="1"/>
        <end position="17"/>
    </location>
</feature>
<sequence length="310" mass="32831">MLKVFGIVIAATSYTVGQIANCSATGATYDWSFNSLKQDPCVIASYLGGACNAAGVTVQPLDPDGVYIGPRKDAANSCRCSSVFYSLISVCSLCQERKYLHWSQYNENCTTISVGVFIPDIPSGTSVPHYAYLNVTNSDNFDPEAAQAAIDAPESTRSSQISTGAPPTPSTNSSSNSSSSKAGPIAGGVVGGVVFVALLAATAIWWARRYNTRTINPRQSVTNYRNHDTPTPMSFNSGPTSVSPFVGLPSLSPKLYDPSDPSTYPSTPATSAVFTTQEHQPFLHTSTSLGTPYHSQTNPQGRTYTGAPEI</sequence>
<keyword evidence="2" id="KW-1133">Transmembrane helix</keyword>
<feature type="region of interest" description="Disordered" evidence="1">
    <location>
        <begin position="147"/>
        <end position="182"/>
    </location>
</feature>
<evidence type="ECO:0000256" key="3">
    <source>
        <dbReference type="SAM" id="SignalP"/>
    </source>
</evidence>
<organism evidence="4 5">
    <name type="scientific">Collybia nuda</name>
    <dbReference type="NCBI Taxonomy" id="64659"/>
    <lineage>
        <taxon>Eukaryota</taxon>
        <taxon>Fungi</taxon>
        <taxon>Dikarya</taxon>
        <taxon>Basidiomycota</taxon>
        <taxon>Agaricomycotina</taxon>
        <taxon>Agaricomycetes</taxon>
        <taxon>Agaricomycetidae</taxon>
        <taxon>Agaricales</taxon>
        <taxon>Tricholomatineae</taxon>
        <taxon>Clitocybaceae</taxon>
        <taxon>Collybia</taxon>
    </lineage>
</organism>
<dbReference type="AlphaFoldDB" id="A0A9P6CJU9"/>
<feature type="compositionally biased region" description="Polar residues" evidence="1">
    <location>
        <begin position="155"/>
        <end position="165"/>
    </location>
</feature>
<keyword evidence="3" id="KW-0732">Signal</keyword>
<name>A0A9P6CJU9_9AGAR</name>
<evidence type="ECO:0008006" key="6">
    <source>
        <dbReference type="Google" id="ProtNLM"/>
    </source>
</evidence>
<feature type="transmembrane region" description="Helical" evidence="2">
    <location>
        <begin position="185"/>
        <end position="207"/>
    </location>
</feature>
<keyword evidence="2" id="KW-0812">Transmembrane</keyword>
<proteinExistence type="predicted"/>
<dbReference type="Proteomes" id="UP000807353">
    <property type="component" value="Unassembled WGS sequence"/>
</dbReference>
<evidence type="ECO:0000313" key="4">
    <source>
        <dbReference type="EMBL" id="KAF9469206.1"/>
    </source>
</evidence>
<gene>
    <name evidence="4" type="ORF">BDZ94DRAFT_1303706</name>
</gene>
<evidence type="ECO:0000313" key="5">
    <source>
        <dbReference type="Proteomes" id="UP000807353"/>
    </source>
</evidence>
<comment type="caution">
    <text evidence="4">The sequence shown here is derived from an EMBL/GenBank/DDBJ whole genome shotgun (WGS) entry which is preliminary data.</text>
</comment>
<evidence type="ECO:0000256" key="1">
    <source>
        <dbReference type="SAM" id="MobiDB-lite"/>
    </source>
</evidence>
<reference evidence="4" key="1">
    <citation type="submission" date="2020-11" db="EMBL/GenBank/DDBJ databases">
        <authorList>
            <consortium name="DOE Joint Genome Institute"/>
            <person name="Ahrendt S."/>
            <person name="Riley R."/>
            <person name="Andreopoulos W."/>
            <person name="Labutti K."/>
            <person name="Pangilinan J."/>
            <person name="Ruiz-Duenas F.J."/>
            <person name="Barrasa J.M."/>
            <person name="Sanchez-Garcia M."/>
            <person name="Camarero S."/>
            <person name="Miyauchi S."/>
            <person name="Serrano A."/>
            <person name="Linde D."/>
            <person name="Babiker R."/>
            <person name="Drula E."/>
            <person name="Ayuso-Fernandez I."/>
            <person name="Pacheco R."/>
            <person name="Padilla G."/>
            <person name="Ferreira P."/>
            <person name="Barriuso J."/>
            <person name="Kellner H."/>
            <person name="Castanera R."/>
            <person name="Alfaro M."/>
            <person name="Ramirez L."/>
            <person name="Pisabarro A.G."/>
            <person name="Kuo A."/>
            <person name="Tritt A."/>
            <person name="Lipzen A."/>
            <person name="He G."/>
            <person name="Yan M."/>
            <person name="Ng V."/>
            <person name="Cullen D."/>
            <person name="Martin F."/>
            <person name="Rosso M.-N."/>
            <person name="Henrissat B."/>
            <person name="Hibbett D."/>
            <person name="Martinez A.T."/>
            <person name="Grigoriev I.V."/>
        </authorList>
    </citation>
    <scope>NUCLEOTIDE SEQUENCE</scope>
    <source>
        <strain evidence="4">CBS 247.69</strain>
    </source>
</reference>
<protein>
    <recommendedName>
        <fullName evidence="6">Transmembrane protein</fullName>
    </recommendedName>
</protein>
<feature type="compositionally biased region" description="Polar residues" evidence="1">
    <location>
        <begin position="286"/>
        <end position="303"/>
    </location>
</feature>
<feature type="chain" id="PRO_5040397103" description="Transmembrane protein" evidence="3">
    <location>
        <begin position="18"/>
        <end position="310"/>
    </location>
</feature>
<evidence type="ECO:0000256" key="2">
    <source>
        <dbReference type="SAM" id="Phobius"/>
    </source>
</evidence>
<keyword evidence="2" id="KW-0472">Membrane</keyword>
<keyword evidence="5" id="KW-1185">Reference proteome</keyword>
<dbReference type="Gene3D" id="1.20.5.510">
    <property type="entry name" value="Single helix bin"/>
    <property type="match status" value="1"/>
</dbReference>
<feature type="compositionally biased region" description="Low complexity" evidence="1">
    <location>
        <begin position="170"/>
        <end position="182"/>
    </location>
</feature>
<accession>A0A9P6CJU9</accession>
<dbReference type="OrthoDB" id="2576311at2759"/>
<dbReference type="EMBL" id="MU150230">
    <property type="protein sequence ID" value="KAF9469206.1"/>
    <property type="molecule type" value="Genomic_DNA"/>
</dbReference>
<feature type="region of interest" description="Disordered" evidence="1">
    <location>
        <begin position="286"/>
        <end position="310"/>
    </location>
</feature>